<dbReference type="GO" id="GO:0020037">
    <property type="term" value="F:heme binding"/>
    <property type="evidence" value="ECO:0007669"/>
    <property type="project" value="InterPro"/>
</dbReference>
<keyword evidence="11" id="KW-1185">Reference proteome</keyword>
<gene>
    <name evidence="10" type="ORF">C5F44_13550</name>
</gene>
<evidence type="ECO:0000256" key="1">
    <source>
        <dbReference type="ARBA" id="ARBA00004196"/>
    </source>
</evidence>
<evidence type="ECO:0000313" key="10">
    <source>
        <dbReference type="EMBL" id="PTE13573.1"/>
    </source>
</evidence>
<keyword evidence="2 6" id="KW-0349">Heme</keyword>
<dbReference type="AlphaFoldDB" id="A0A2T4J6T8"/>
<dbReference type="GO" id="GO:0009055">
    <property type="term" value="F:electron transfer activity"/>
    <property type="evidence" value="ECO:0007669"/>
    <property type="project" value="InterPro"/>
</dbReference>
<evidence type="ECO:0000256" key="7">
    <source>
        <dbReference type="SAM" id="MobiDB-lite"/>
    </source>
</evidence>
<feature type="chain" id="PRO_5015729199" evidence="8">
    <location>
        <begin position="19"/>
        <end position="444"/>
    </location>
</feature>
<keyword evidence="10" id="KW-0575">Peroxidase</keyword>
<proteinExistence type="predicted"/>
<reference evidence="10 11" key="1">
    <citation type="submission" date="2018-03" db="EMBL/GenBank/DDBJ databases">
        <title>Rhodobacter blasticus.</title>
        <authorList>
            <person name="Meyer T.E."/>
            <person name="Miller S."/>
            <person name="Lodha T."/>
            <person name="Gandham S."/>
            <person name="Chintalapati S."/>
            <person name="Chintalapati V.R."/>
        </authorList>
    </citation>
    <scope>NUCLEOTIDE SEQUENCE [LARGE SCALE GENOMIC DNA]</scope>
    <source>
        <strain evidence="10 11">DSM 2131</strain>
    </source>
</reference>
<dbReference type="InterPro" id="IPR051395">
    <property type="entry name" value="Cytochrome_c_Peroxidase/MauG"/>
</dbReference>
<accession>A0A2T4J6T8</accession>
<organism evidence="10 11">
    <name type="scientific">Fuscovulum blasticum DSM 2131</name>
    <dbReference type="NCBI Taxonomy" id="1188250"/>
    <lineage>
        <taxon>Bacteria</taxon>
        <taxon>Pseudomonadati</taxon>
        <taxon>Pseudomonadota</taxon>
        <taxon>Alphaproteobacteria</taxon>
        <taxon>Rhodobacterales</taxon>
        <taxon>Paracoccaceae</taxon>
        <taxon>Pseudogemmobacter</taxon>
    </lineage>
</organism>
<dbReference type="Gene3D" id="1.10.760.10">
    <property type="entry name" value="Cytochrome c-like domain"/>
    <property type="match status" value="2"/>
</dbReference>
<dbReference type="GO" id="GO:0030313">
    <property type="term" value="C:cell envelope"/>
    <property type="evidence" value="ECO:0007669"/>
    <property type="project" value="UniProtKB-SubCell"/>
</dbReference>
<dbReference type="GO" id="GO:0004130">
    <property type="term" value="F:cytochrome-c peroxidase activity"/>
    <property type="evidence" value="ECO:0007669"/>
    <property type="project" value="TreeGrafter"/>
</dbReference>
<dbReference type="EMBL" id="PZKE01000013">
    <property type="protein sequence ID" value="PTE13573.1"/>
    <property type="molecule type" value="Genomic_DNA"/>
</dbReference>
<dbReference type="PANTHER" id="PTHR30600:SF9">
    <property type="entry name" value="BLR7738 PROTEIN"/>
    <property type="match status" value="1"/>
</dbReference>
<protein>
    <submittedName>
        <fullName evidence="10">Cytochrome-c peroxidase</fullName>
    </submittedName>
</protein>
<evidence type="ECO:0000256" key="6">
    <source>
        <dbReference type="PROSITE-ProRule" id="PRU00433"/>
    </source>
</evidence>
<keyword evidence="4" id="KW-0560">Oxidoreductase</keyword>
<dbReference type="GO" id="GO:0046872">
    <property type="term" value="F:metal ion binding"/>
    <property type="evidence" value="ECO:0007669"/>
    <property type="project" value="UniProtKB-KW"/>
</dbReference>
<keyword evidence="3 6" id="KW-0479">Metal-binding</keyword>
<keyword evidence="8" id="KW-0732">Signal</keyword>
<evidence type="ECO:0000256" key="3">
    <source>
        <dbReference type="ARBA" id="ARBA00022723"/>
    </source>
</evidence>
<name>A0A2T4J6T8_FUSBL</name>
<feature type="region of interest" description="Disordered" evidence="7">
    <location>
        <begin position="79"/>
        <end position="101"/>
    </location>
</feature>
<keyword evidence="5 6" id="KW-0408">Iron</keyword>
<dbReference type="RefSeq" id="WP_107674074.1">
    <property type="nucleotide sequence ID" value="NZ_PZKE01000013.1"/>
</dbReference>
<dbReference type="InterPro" id="IPR004852">
    <property type="entry name" value="Di-haem_cyt_c_peroxidsae"/>
</dbReference>
<dbReference type="Pfam" id="PF03150">
    <property type="entry name" value="CCP_MauG"/>
    <property type="match status" value="1"/>
</dbReference>
<sequence length="444" mass="46979">MPLRPALLSLALGTAALADPVAPPAPLTDADFPAFPTEEVELGRLLFWDAELSGNRNIACASCHHPRFGTSDGLSLGMGEGGIGLGPDRRANPDNLPEQRIPRNAPALWNVGARGFTVMFADGRIEQDATRPSGFRTPLEDEMVSGFASLLSAQTMFPVLSNDEMAGHYEENEISTLVRQGRITGDHGAWAAIAARISALPAYVDRFRAVYPEIAAGRPIAFTDISNAVAAYMTFDFRSDTAPVDAWMRGEAPLAPDAMAGAELFYGKAGCGTCHSGALFTDMKFHAMGDPQIGPGKAERFESHQHDTGRMRVSNNPDDAYAFRTPSLRNVTLTGPWGHAGAFASLPDYLRQHIAPGSAIAGYTLEAALLPAMKTGKPDLNPADGAGDFAAITAAASRTPAVALSDSELAQILAFLQSLEDPVARAGGRMPIPDSVPSGLPVDR</sequence>
<evidence type="ECO:0000256" key="2">
    <source>
        <dbReference type="ARBA" id="ARBA00022617"/>
    </source>
</evidence>
<feature type="domain" description="Cytochrome c" evidence="9">
    <location>
        <begin position="38"/>
        <end position="155"/>
    </location>
</feature>
<evidence type="ECO:0000259" key="9">
    <source>
        <dbReference type="PROSITE" id="PS51007"/>
    </source>
</evidence>
<dbReference type="PANTHER" id="PTHR30600">
    <property type="entry name" value="CYTOCHROME C PEROXIDASE-RELATED"/>
    <property type="match status" value="1"/>
</dbReference>
<dbReference type="Proteomes" id="UP000241362">
    <property type="component" value="Unassembled WGS sequence"/>
</dbReference>
<comment type="subcellular location">
    <subcellularLocation>
        <location evidence="1">Cell envelope</location>
    </subcellularLocation>
</comment>
<comment type="caution">
    <text evidence="10">The sequence shown here is derived from an EMBL/GenBank/DDBJ whole genome shotgun (WGS) entry which is preliminary data.</text>
</comment>
<dbReference type="InterPro" id="IPR009056">
    <property type="entry name" value="Cyt_c-like_dom"/>
</dbReference>
<evidence type="ECO:0000256" key="5">
    <source>
        <dbReference type="ARBA" id="ARBA00023004"/>
    </source>
</evidence>
<dbReference type="PROSITE" id="PS51007">
    <property type="entry name" value="CYTC"/>
    <property type="match status" value="2"/>
</dbReference>
<dbReference type="InterPro" id="IPR036909">
    <property type="entry name" value="Cyt_c-like_dom_sf"/>
</dbReference>
<evidence type="ECO:0000256" key="8">
    <source>
        <dbReference type="SAM" id="SignalP"/>
    </source>
</evidence>
<evidence type="ECO:0000313" key="11">
    <source>
        <dbReference type="Proteomes" id="UP000241362"/>
    </source>
</evidence>
<feature type="domain" description="Cytochrome c" evidence="9">
    <location>
        <begin position="256"/>
        <end position="420"/>
    </location>
</feature>
<feature type="signal peptide" evidence="8">
    <location>
        <begin position="1"/>
        <end position="18"/>
    </location>
</feature>
<dbReference type="SUPFAM" id="SSF46626">
    <property type="entry name" value="Cytochrome c"/>
    <property type="match status" value="2"/>
</dbReference>
<evidence type="ECO:0000256" key="4">
    <source>
        <dbReference type="ARBA" id="ARBA00023002"/>
    </source>
</evidence>